<dbReference type="GO" id="GO:0032259">
    <property type="term" value="P:methylation"/>
    <property type="evidence" value="ECO:0007669"/>
    <property type="project" value="UniProtKB-KW"/>
</dbReference>
<dbReference type="AlphaFoldDB" id="A0A222FME4"/>
<dbReference type="GO" id="GO:0008168">
    <property type="term" value="F:methyltransferase activity"/>
    <property type="evidence" value="ECO:0007669"/>
    <property type="project" value="UniProtKB-KW"/>
</dbReference>
<dbReference type="RefSeq" id="WP_094061366.1">
    <property type="nucleotide sequence ID" value="NZ_CP022530.1"/>
</dbReference>
<feature type="compositionally biased region" description="Basic and acidic residues" evidence="1">
    <location>
        <begin position="17"/>
        <end position="32"/>
    </location>
</feature>
<feature type="compositionally biased region" description="Basic residues" evidence="1">
    <location>
        <begin position="50"/>
        <end position="60"/>
    </location>
</feature>
<feature type="compositionally biased region" description="Polar residues" evidence="1">
    <location>
        <begin position="1"/>
        <end position="16"/>
    </location>
</feature>
<keyword evidence="2" id="KW-0489">Methyltransferase</keyword>
<protein>
    <submittedName>
        <fullName evidence="2">tRNA (Uracil-5-)-methyltransferase</fullName>
    </submittedName>
</protein>
<keyword evidence="2" id="KW-0808">Transferase</keyword>
<sequence length="60" mass="7182">MSSNVVSLQGRRQTLQQERDHQRKEKKVEELQQRFAQALPDKPKPVRAYLNKKRAQKKPR</sequence>
<dbReference type="KEGG" id="bsan:CHH28_16615"/>
<evidence type="ECO:0000313" key="3">
    <source>
        <dbReference type="Proteomes" id="UP000202440"/>
    </source>
</evidence>
<gene>
    <name evidence="2" type="ORF">CHH28_16615</name>
</gene>
<accession>A0A222FME4</accession>
<keyword evidence="3" id="KW-1185">Reference proteome</keyword>
<dbReference type="EMBL" id="CP022530">
    <property type="protein sequence ID" value="ASP40197.1"/>
    <property type="molecule type" value="Genomic_DNA"/>
</dbReference>
<evidence type="ECO:0000313" key="2">
    <source>
        <dbReference type="EMBL" id="ASP40197.1"/>
    </source>
</evidence>
<name>A0A222FME4_9GAMM</name>
<evidence type="ECO:0000256" key="1">
    <source>
        <dbReference type="SAM" id="MobiDB-lite"/>
    </source>
</evidence>
<dbReference type="Proteomes" id="UP000202440">
    <property type="component" value="Chromosome"/>
</dbReference>
<feature type="region of interest" description="Disordered" evidence="1">
    <location>
        <begin position="1"/>
        <end position="60"/>
    </location>
</feature>
<organism evidence="2 3">
    <name type="scientific">Bacterioplanes sanyensis</name>
    <dbReference type="NCBI Taxonomy" id="1249553"/>
    <lineage>
        <taxon>Bacteria</taxon>
        <taxon>Pseudomonadati</taxon>
        <taxon>Pseudomonadota</taxon>
        <taxon>Gammaproteobacteria</taxon>
        <taxon>Oceanospirillales</taxon>
        <taxon>Oceanospirillaceae</taxon>
        <taxon>Bacterioplanes</taxon>
    </lineage>
</organism>
<reference evidence="2 3" key="1">
    <citation type="submission" date="2017-07" db="EMBL/GenBank/DDBJ databases">
        <title>Annotated genome sequence of Bacterioplanes sanyensis isolated from Red Sea.</title>
        <authorList>
            <person name="Rehman Z.U."/>
        </authorList>
    </citation>
    <scope>NUCLEOTIDE SEQUENCE [LARGE SCALE GENOMIC DNA]</scope>
    <source>
        <strain evidence="2 3">NV9</strain>
    </source>
</reference>
<proteinExistence type="predicted"/>
<dbReference type="OrthoDB" id="6121471at2"/>